<reference evidence="2" key="1">
    <citation type="journal article" date="2023" name="Insect Mol. Biol.">
        <title>Genome sequencing provides insights into the evolution of gene families encoding plant cell wall-degrading enzymes in longhorned beetles.</title>
        <authorList>
            <person name="Shin N.R."/>
            <person name="Okamura Y."/>
            <person name="Kirsch R."/>
            <person name="Pauchet Y."/>
        </authorList>
    </citation>
    <scope>NUCLEOTIDE SEQUENCE</scope>
    <source>
        <strain evidence="2">AMC_N1</strain>
    </source>
</reference>
<evidence type="ECO:0000313" key="3">
    <source>
        <dbReference type="Proteomes" id="UP001162162"/>
    </source>
</evidence>
<dbReference type="EMBL" id="JAPWTK010000028">
    <property type="protein sequence ID" value="KAJ8956625.1"/>
    <property type="molecule type" value="Genomic_DNA"/>
</dbReference>
<name>A0AAV8YY90_9CUCU</name>
<dbReference type="PANTHER" id="PTHR28663">
    <property type="entry name" value="COILED-COIL DOMAIN-CONTAINING PROTEIN 173"/>
    <property type="match status" value="1"/>
</dbReference>
<feature type="coiled-coil region" evidence="1">
    <location>
        <begin position="81"/>
        <end position="133"/>
    </location>
</feature>
<dbReference type="AlphaFoldDB" id="A0AAV8YY90"/>
<dbReference type="GO" id="GO:0005879">
    <property type="term" value="C:axonemal microtubule"/>
    <property type="evidence" value="ECO:0007669"/>
    <property type="project" value="TreeGrafter"/>
</dbReference>
<dbReference type="Proteomes" id="UP001162162">
    <property type="component" value="Unassembled WGS sequence"/>
</dbReference>
<evidence type="ECO:0000313" key="2">
    <source>
        <dbReference type="EMBL" id="KAJ8956625.1"/>
    </source>
</evidence>
<gene>
    <name evidence="2" type="ORF">NQ318_013978</name>
</gene>
<organism evidence="2 3">
    <name type="scientific">Aromia moschata</name>
    <dbReference type="NCBI Taxonomy" id="1265417"/>
    <lineage>
        <taxon>Eukaryota</taxon>
        <taxon>Metazoa</taxon>
        <taxon>Ecdysozoa</taxon>
        <taxon>Arthropoda</taxon>
        <taxon>Hexapoda</taxon>
        <taxon>Insecta</taxon>
        <taxon>Pterygota</taxon>
        <taxon>Neoptera</taxon>
        <taxon>Endopterygota</taxon>
        <taxon>Coleoptera</taxon>
        <taxon>Polyphaga</taxon>
        <taxon>Cucujiformia</taxon>
        <taxon>Chrysomeloidea</taxon>
        <taxon>Cerambycidae</taxon>
        <taxon>Cerambycinae</taxon>
        <taxon>Callichromatini</taxon>
        <taxon>Aromia</taxon>
    </lineage>
</organism>
<keyword evidence="3" id="KW-1185">Reference proteome</keyword>
<feature type="coiled-coil region" evidence="1">
    <location>
        <begin position="286"/>
        <end position="320"/>
    </location>
</feature>
<proteinExistence type="predicted"/>
<dbReference type="PANTHER" id="PTHR28663:SF1">
    <property type="entry name" value="CILIA- AND FLAGELLA- ASSOCIATED PROTEIN 210"/>
    <property type="match status" value="1"/>
</dbReference>
<evidence type="ECO:0000256" key="1">
    <source>
        <dbReference type="SAM" id="Coils"/>
    </source>
</evidence>
<evidence type="ECO:0008006" key="4">
    <source>
        <dbReference type="Google" id="ProtNLM"/>
    </source>
</evidence>
<protein>
    <recommendedName>
        <fullName evidence="4">Trichohyalin-plectin-homology domain-containing protein</fullName>
    </recommendedName>
</protein>
<keyword evidence="1" id="KW-0175">Coiled coil</keyword>
<comment type="caution">
    <text evidence="2">The sequence shown here is derived from an EMBL/GenBank/DDBJ whole genome shotgun (WGS) entry which is preliminary data.</text>
</comment>
<accession>A0AAV8YY90</accession>
<sequence length="495" mass="59499">MRKVVGGRDRSSSRFPKAIPTTVTTILSMLNANRVGLVFFFLISEKWRRDFTYFPARRWQIRELRIEVKRYTSPAKEWHRISKHLERKKDIQEALEIEESKRKYLEEGSKNMIKNWDNSLENIRKRKEEARFRRLEGIKEDRMRRFFQMREEQAEIRKQYVEKVKKQMFMETGWARDINSGYVLSESHEGEVEMEYAKVVKVNAEKEVEEKAEEVRRLHEGRKEYGEYLRNVSSNHPLKYVSKKNYRTSKKVKETQMMKEALDNIMAVKEMEFLKKKQEEQKLLEKMEMKKDKEKYLKSVEEFKNQIIQEEKEVDDVLAIYQESQTRNRLLEETKRGRVLIQKFEKNIFSIMYRRYIIFIFKQAAIIARRELIAKMVMAEETARAETEENCLESCYSRTRCQDEDDKRRLSEKEMDDCLSKISFAGVDAKFFEYADEVMELAKKKGRSTYPIEMVILEYKKFNRLLPEGKKCTACEHIRSGRQEKSVERSSKQVI</sequence>
<dbReference type="InterPro" id="IPR039986">
    <property type="entry name" value="CFAP210"/>
</dbReference>